<dbReference type="InterPro" id="IPR017517">
    <property type="entry name" value="Maleyloyr_isom"/>
</dbReference>
<sequence length="190" mass="20712">MSGAQHLVQAAATLKQVVAGISPAQLSAPTPCAEFDVRALINHLLHWGPPFEAAARGEHVAPPAEPVDRTRGDWAKALLSQLDRTSRAWDAPEAWTGETHMGGPTTYPSELVGHLITIEYTVHAWDLFRATDTEATWDTETLSQTLAELTKTAAKGREMGAYSEEIPVAQDALLLDEIVAKTGRDPRWRP</sequence>
<dbReference type="InterPro" id="IPR017520">
    <property type="entry name" value="CHP03086"/>
</dbReference>
<dbReference type="EMBL" id="SMLA01000004">
    <property type="protein sequence ID" value="TDD91987.1"/>
    <property type="molecule type" value="Genomic_DNA"/>
</dbReference>
<dbReference type="NCBIfam" id="TIGR03086">
    <property type="entry name" value="TIGR03086 family metal-binding protein"/>
    <property type="match status" value="1"/>
</dbReference>
<evidence type="ECO:0000313" key="3">
    <source>
        <dbReference type="Proteomes" id="UP000294723"/>
    </source>
</evidence>
<proteinExistence type="predicted"/>
<dbReference type="Pfam" id="PF11716">
    <property type="entry name" value="MDMPI_N"/>
    <property type="match status" value="1"/>
</dbReference>
<reference evidence="2 3" key="1">
    <citation type="submission" date="2019-03" db="EMBL/GenBank/DDBJ databases">
        <title>Draft genome sequences of novel Actinobacteria.</title>
        <authorList>
            <person name="Sahin N."/>
            <person name="Ay H."/>
            <person name="Saygin H."/>
        </authorList>
    </citation>
    <scope>NUCLEOTIDE SEQUENCE [LARGE SCALE GENOMIC DNA]</scope>
    <source>
        <strain evidence="2 3">5K548</strain>
    </source>
</reference>
<feature type="domain" description="Mycothiol-dependent maleylpyruvate isomerase metal-binding" evidence="1">
    <location>
        <begin position="9"/>
        <end position="127"/>
    </location>
</feature>
<dbReference type="InterPro" id="IPR024344">
    <property type="entry name" value="MDMPI_metal-binding"/>
</dbReference>
<keyword evidence="3" id="KW-1185">Reference proteome</keyword>
<dbReference type="SUPFAM" id="SSF109854">
    <property type="entry name" value="DinB/YfiT-like putative metalloenzymes"/>
    <property type="match status" value="1"/>
</dbReference>
<comment type="caution">
    <text evidence="2">The sequence shown here is derived from an EMBL/GenBank/DDBJ whole genome shotgun (WGS) entry which is preliminary data.</text>
</comment>
<gene>
    <name evidence="2" type="ORF">E1202_04445</name>
</gene>
<organism evidence="2 3">
    <name type="scientific">Saccharopolyspora karakumensis</name>
    <dbReference type="NCBI Taxonomy" id="2530386"/>
    <lineage>
        <taxon>Bacteria</taxon>
        <taxon>Bacillati</taxon>
        <taxon>Actinomycetota</taxon>
        <taxon>Actinomycetes</taxon>
        <taxon>Pseudonocardiales</taxon>
        <taxon>Pseudonocardiaceae</taxon>
        <taxon>Saccharopolyspora</taxon>
    </lineage>
</organism>
<dbReference type="GO" id="GO:0046872">
    <property type="term" value="F:metal ion binding"/>
    <property type="evidence" value="ECO:0007669"/>
    <property type="project" value="InterPro"/>
</dbReference>
<dbReference type="InterPro" id="IPR034660">
    <property type="entry name" value="DinB/YfiT-like"/>
</dbReference>
<dbReference type="AlphaFoldDB" id="A0A4V2YY70"/>
<dbReference type="Gene3D" id="1.20.120.450">
    <property type="entry name" value="dinb family like domain"/>
    <property type="match status" value="1"/>
</dbReference>
<dbReference type="Proteomes" id="UP000294723">
    <property type="component" value="Unassembled WGS sequence"/>
</dbReference>
<evidence type="ECO:0000313" key="2">
    <source>
        <dbReference type="EMBL" id="TDD91987.1"/>
    </source>
</evidence>
<accession>A0A4V2YY70</accession>
<dbReference type="RefSeq" id="WP_132681262.1">
    <property type="nucleotide sequence ID" value="NZ_SMLA01000004.1"/>
</dbReference>
<protein>
    <submittedName>
        <fullName evidence="2">TIGR03086 family protein</fullName>
    </submittedName>
</protein>
<evidence type="ECO:0000259" key="1">
    <source>
        <dbReference type="Pfam" id="PF11716"/>
    </source>
</evidence>
<dbReference type="NCBIfam" id="TIGR03083">
    <property type="entry name" value="maleylpyruvate isomerase family mycothiol-dependent enzyme"/>
    <property type="match status" value="1"/>
</dbReference>
<name>A0A4V2YY70_9PSEU</name>